<dbReference type="InterPro" id="IPR050821">
    <property type="entry name" value="Cytosolic_carboxypeptidase"/>
</dbReference>
<name>A0AA36IX46_9DINO</name>
<evidence type="ECO:0000256" key="2">
    <source>
        <dbReference type="ARBA" id="ARBA00005988"/>
    </source>
</evidence>
<evidence type="ECO:0000256" key="3">
    <source>
        <dbReference type="PROSITE-ProRule" id="PRU01379"/>
    </source>
</evidence>
<dbReference type="AlphaFoldDB" id="A0AA36IX46"/>
<keyword evidence="6" id="KW-1185">Reference proteome</keyword>
<dbReference type="Gene3D" id="3.40.630.10">
    <property type="entry name" value="Zn peptidases"/>
    <property type="match status" value="1"/>
</dbReference>
<dbReference type="GO" id="GO:0006508">
    <property type="term" value="P:proteolysis"/>
    <property type="evidence" value="ECO:0007669"/>
    <property type="project" value="InterPro"/>
</dbReference>
<dbReference type="GO" id="GO:0004181">
    <property type="term" value="F:metallocarboxypeptidase activity"/>
    <property type="evidence" value="ECO:0007669"/>
    <property type="project" value="InterPro"/>
</dbReference>
<comment type="cofactor">
    <cofactor evidence="1">
        <name>Zn(2+)</name>
        <dbReference type="ChEBI" id="CHEBI:29105"/>
    </cofactor>
</comment>
<accession>A0AA36IX46</accession>
<evidence type="ECO:0000259" key="4">
    <source>
        <dbReference type="PROSITE" id="PS52035"/>
    </source>
</evidence>
<comment type="similarity">
    <text evidence="2 3">Belongs to the peptidase M14 family.</text>
</comment>
<dbReference type="GO" id="GO:0008270">
    <property type="term" value="F:zinc ion binding"/>
    <property type="evidence" value="ECO:0007669"/>
    <property type="project" value="InterPro"/>
</dbReference>
<dbReference type="PANTHER" id="PTHR12756">
    <property type="entry name" value="CYTOSOLIC CARBOXYPEPTIDASE"/>
    <property type="match status" value="1"/>
</dbReference>
<feature type="domain" description="Peptidase M14" evidence="4">
    <location>
        <begin position="1"/>
        <end position="205"/>
    </location>
</feature>
<dbReference type="SUPFAM" id="SSF53187">
    <property type="entry name" value="Zn-dependent exopeptidases"/>
    <property type="match status" value="1"/>
</dbReference>
<organism evidence="5 6">
    <name type="scientific">Effrenium voratum</name>
    <dbReference type="NCBI Taxonomy" id="2562239"/>
    <lineage>
        <taxon>Eukaryota</taxon>
        <taxon>Sar</taxon>
        <taxon>Alveolata</taxon>
        <taxon>Dinophyceae</taxon>
        <taxon>Suessiales</taxon>
        <taxon>Symbiodiniaceae</taxon>
        <taxon>Effrenium</taxon>
    </lineage>
</organism>
<dbReference type="InterPro" id="IPR000834">
    <property type="entry name" value="Peptidase_M14"/>
</dbReference>
<dbReference type="PANTHER" id="PTHR12756:SF11">
    <property type="entry name" value="CYTOSOLIC CARBOXYPEPTIDASE 1"/>
    <property type="match status" value="1"/>
</dbReference>
<dbReference type="EMBL" id="CAUJNA010003190">
    <property type="protein sequence ID" value="CAJ1395545.1"/>
    <property type="molecule type" value="Genomic_DNA"/>
</dbReference>
<dbReference type="Pfam" id="PF00246">
    <property type="entry name" value="Peptidase_M14"/>
    <property type="match status" value="1"/>
</dbReference>
<reference evidence="5" key="1">
    <citation type="submission" date="2023-08" db="EMBL/GenBank/DDBJ databases">
        <authorList>
            <person name="Chen Y."/>
            <person name="Shah S."/>
            <person name="Dougan E. K."/>
            <person name="Thang M."/>
            <person name="Chan C."/>
        </authorList>
    </citation>
    <scope>NUCLEOTIDE SEQUENCE</scope>
</reference>
<comment type="caution">
    <text evidence="5">The sequence shown here is derived from an EMBL/GenBank/DDBJ whole genome shotgun (WGS) entry which is preliminary data.</text>
</comment>
<evidence type="ECO:0000313" key="6">
    <source>
        <dbReference type="Proteomes" id="UP001178507"/>
    </source>
</evidence>
<evidence type="ECO:0000313" key="5">
    <source>
        <dbReference type="EMBL" id="CAJ1395545.1"/>
    </source>
</evidence>
<protein>
    <recommendedName>
        <fullName evidence="4">Peptidase M14 domain-containing protein</fullName>
    </recommendedName>
</protein>
<dbReference type="Proteomes" id="UP001178507">
    <property type="component" value="Unassembled WGS sequence"/>
</dbReference>
<sequence>MGSGPRACIVARAHPCETHASWVMRGVLDFLLGNDPEAQSCLSQVAWLLVPMLNPDGVAAGRTRTNLDSVDLNRHHHDDTAAETKALKSALQAEGEAGELLAFVDIHSHSKRRGIFAIANGNSADRLVSLIADRTPFLDLPGTSRTEARPKDVGVGRMAAAFQGYKFSLTIESSLGARHTADEHLLLQDLASAGKAICLAIVDLLCPEANPARTISAAIVGTVASASSMASVTSVSASPLALGPRSEIEAEALSARTA</sequence>
<proteinExistence type="inferred from homology"/>
<evidence type="ECO:0000256" key="1">
    <source>
        <dbReference type="ARBA" id="ARBA00001947"/>
    </source>
</evidence>
<gene>
    <name evidence="5" type="ORF">EVOR1521_LOCUS19963</name>
</gene>
<dbReference type="PROSITE" id="PS52035">
    <property type="entry name" value="PEPTIDASE_M14"/>
    <property type="match status" value="1"/>
</dbReference>
<feature type="active site" description="Proton donor/acceptor" evidence="3">
    <location>
        <position position="172"/>
    </location>
</feature>